<dbReference type="KEGG" id="apln:108732470"/>
<evidence type="ECO:0000256" key="10">
    <source>
        <dbReference type="ARBA" id="ARBA00022989"/>
    </source>
</evidence>
<dbReference type="GO" id="GO:0005975">
    <property type="term" value="P:carbohydrate metabolic process"/>
    <property type="evidence" value="ECO:0007669"/>
    <property type="project" value="InterPro"/>
</dbReference>
<feature type="domain" description="Galactosyltransferase N-terminal" evidence="18">
    <location>
        <begin position="65"/>
        <end position="148"/>
    </location>
</feature>
<accession>A0A7F5R9J0</accession>
<dbReference type="GeneID" id="108732470"/>
<evidence type="ECO:0000256" key="9">
    <source>
        <dbReference type="ARBA" id="ARBA00022968"/>
    </source>
</evidence>
<dbReference type="GO" id="GO:0046872">
    <property type="term" value="F:metal ion binding"/>
    <property type="evidence" value="ECO:0007669"/>
    <property type="project" value="UniProtKB-UniRule"/>
</dbReference>
<dbReference type="InterPro" id="IPR003859">
    <property type="entry name" value="Galactosyl_T"/>
</dbReference>
<dbReference type="RefSeq" id="XP_025832643.1">
    <property type="nucleotide sequence ID" value="XM_025976858.1"/>
</dbReference>
<keyword evidence="6 16" id="KW-0808">Transferase</keyword>
<dbReference type="FunFam" id="3.90.550.10:FF:000062">
    <property type="entry name" value="beta-1,4-galactosyltransferase 7 isoform X1"/>
    <property type="match status" value="1"/>
</dbReference>
<dbReference type="InterPro" id="IPR029044">
    <property type="entry name" value="Nucleotide-diphossugar_trans"/>
</dbReference>
<dbReference type="PANTHER" id="PTHR19300">
    <property type="entry name" value="BETA-1,4-GALACTOSYLTRANSFERASE"/>
    <property type="match status" value="1"/>
</dbReference>
<keyword evidence="10 16" id="KW-1133">Transmembrane helix</keyword>
<evidence type="ECO:0000256" key="11">
    <source>
        <dbReference type="ARBA" id="ARBA00023034"/>
    </source>
</evidence>
<evidence type="ECO:0000256" key="12">
    <source>
        <dbReference type="ARBA" id="ARBA00023136"/>
    </source>
</evidence>
<comment type="subcellular location">
    <subcellularLocation>
        <location evidence="2">Golgi apparatus membrane</location>
        <topology evidence="2">Single-pass type II membrane protein</topology>
    </subcellularLocation>
    <subcellularLocation>
        <location evidence="16">Membrane</location>
        <topology evidence="16">Single-pass type II membrane protein</topology>
    </subcellularLocation>
</comment>
<keyword evidence="9 16" id="KW-0735">Signal-anchor</keyword>
<dbReference type="Gene3D" id="3.90.550.10">
    <property type="entry name" value="Spore Coat Polysaccharide Biosynthesis Protein SpsA, Chain A"/>
    <property type="match status" value="1"/>
</dbReference>
<comment type="catalytic activity">
    <reaction evidence="15">
        <text>3-O-(beta-D-xylosyl)-L-seryl-[protein] + UDP-alpha-D-galactose = 3-O-(beta-D-galactosyl-(1-&gt;4)-beta-D-xylosyl)-L-seryl-[protein] + UDP + H(+)</text>
        <dbReference type="Rhea" id="RHEA:15297"/>
        <dbReference type="Rhea" id="RHEA-COMP:12567"/>
        <dbReference type="Rhea" id="RHEA-COMP:12570"/>
        <dbReference type="ChEBI" id="CHEBI:15378"/>
        <dbReference type="ChEBI" id="CHEBI:58223"/>
        <dbReference type="ChEBI" id="CHEBI:66914"/>
        <dbReference type="ChEBI" id="CHEBI:132085"/>
        <dbReference type="ChEBI" id="CHEBI:132088"/>
        <dbReference type="EC" id="2.4.1.133"/>
    </reaction>
</comment>
<dbReference type="CDD" id="cd00899">
    <property type="entry name" value="b4GalT"/>
    <property type="match status" value="1"/>
</dbReference>
<name>A0A7F5R9J0_AGRPL</name>
<dbReference type="Proteomes" id="UP000192223">
    <property type="component" value="Unplaced"/>
</dbReference>
<dbReference type="AlphaFoldDB" id="A0A7F5R9J0"/>
<evidence type="ECO:0000256" key="1">
    <source>
        <dbReference type="ARBA" id="ARBA00001936"/>
    </source>
</evidence>
<dbReference type="PANTHER" id="PTHR19300:SF30">
    <property type="entry name" value="BETA-1,4-GALACTOSYLTRANSFERASE 7"/>
    <property type="match status" value="1"/>
</dbReference>
<evidence type="ECO:0000256" key="7">
    <source>
        <dbReference type="ARBA" id="ARBA00022692"/>
    </source>
</evidence>
<dbReference type="UniPathway" id="UPA00378"/>
<keyword evidence="13 16" id="KW-0325">Glycoprotein</keyword>
<evidence type="ECO:0000259" key="18">
    <source>
        <dbReference type="Pfam" id="PF13733"/>
    </source>
</evidence>
<keyword evidence="8 16" id="KW-0479">Metal-binding</keyword>
<evidence type="ECO:0000256" key="13">
    <source>
        <dbReference type="ARBA" id="ARBA00023180"/>
    </source>
</evidence>
<keyword evidence="11" id="KW-0333">Golgi apparatus</keyword>
<comment type="cofactor">
    <cofactor evidence="1 16">
        <name>Mn(2+)</name>
        <dbReference type="ChEBI" id="CHEBI:29035"/>
    </cofactor>
</comment>
<dbReference type="GO" id="GO:0046525">
    <property type="term" value="F:xylosylprotein 4-beta-galactosyltransferase activity"/>
    <property type="evidence" value="ECO:0007669"/>
    <property type="project" value="UniProtKB-EC"/>
</dbReference>
<evidence type="ECO:0000256" key="5">
    <source>
        <dbReference type="ARBA" id="ARBA00022676"/>
    </source>
</evidence>
<dbReference type="InterPro" id="IPR027995">
    <property type="entry name" value="Galactosyl_T_N"/>
</dbReference>
<evidence type="ECO:0000256" key="15">
    <source>
        <dbReference type="ARBA" id="ARBA00051458"/>
    </source>
</evidence>
<sequence>MITYSGRKCVLSFTKFLSFVIIVMFLVTVLLTFIVLTSENCACVNQQTSFCPNSYPKLKNRKLLSHNLAVLVPFRDRFDELLTFVPYMTNFLNAQGIQYSIFILNQVDNYRFNRASLINVGYLYTMGDYDYIAMHDVDLLPKNTNLSYAYPATQPFHVSAPNLHPRYHYDNFIGGILLVNREQFKLVNGMSNKYWGWGLEDDEFFVRLKDANLNVTRPVNITTGTSNTFRHTHNKTYRKRDTIKCYNQRNVTRRRDRQTGLHDVKYKITNVHKLTLDDYPVTVVNIELKCNRTVTPWCDCSNTTKSSLNKKT</sequence>
<proteinExistence type="inferred from homology"/>
<feature type="transmembrane region" description="Helical" evidence="16">
    <location>
        <begin position="16"/>
        <end position="36"/>
    </location>
</feature>
<reference evidence="20" key="1">
    <citation type="submission" date="2025-08" db="UniProtKB">
        <authorList>
            <consortium name="RefSeq"/>
        </authorList>
    </citation>
    <scope>IDENTIFICATION</scope>
    <source>
        <tissue evidence="20">Entire body</tissue>
    </source>
</reference>
<evidence type="ECO:0000256" key="6">
    <source>
        <dbReference type="ARBA" id="ARBA00022679"/>
    </source>
</evidence>
<dbReference type="Pfam" id="PF13733">
    <property type="entry name" value="Glyco_transf_7N"/>
    <property type="match status" value="1"/>
</dbReference>
<comment type="similarity">
    <text evidence="4 16">Belongs to the glycosyltransferase 7 family.</text>
</comment>
<dbReference type="SUPFAM" id="SSF53448">
    <property type="entry name" value="Nucleotide-diphospho-sugar transferases"/>
    <property type="match status" value="1"/>
</dbReference>
<evidence type="ECO:0000256" key="8">
    <source>
        <dbReference type="ARBA" id="ARBA00022723"/>
    </source>
</evidence>
<dbReference type="EC" id="2.4.1.-" evidence="16"/>
<evidence type="ECO:0000256" key="3">
    <source>
        <dbReference type="ARBA" id="ARBA00004922"/>
    </source>
</evidence>
<dbReference type="FunCoup" id="A0A7F5R9J0">
    <property type="interactions" value="1348"/>
</dbReference>
<dbReference type="OrthoDB" id="6020664at2759"/>
<organism evidence="19 20">
    <name type="scientific">Agrilus planipennis</name>
    <name type="common">Emerald ash borer</name>
    <name type="synonym">Agrilus marcopoli</name>
    <dbReference type="NCBI Taxonomy" id="224129"/>
    <lineage>
        <taxon>Eukaryota</taxon>
        <taxon>Metazoa</taxon>
        <taxon>Ecdysozoa</taxon>
        <taxon>Arthropoda</taxon>
        <taxon>Hexapoda</taxon>
        <taxon>Insecta</taxon>
        <taxon>Pterygota</taxon>
        <taxon>Neoptera</taxon>
        <taxon>Endopterygota</taxon>
        <taxon>Coleoptera</taxon>
        <taxon>Polyphaga</taxon>
        <taxon>Elateriformia</taxon>
        <taxon>Buprestoidea</taxon>
        <taxon>Buprestidae</taxon>
        <taxon>Agrilinae</taxon>
        <taxon>Agrilus</taxon>
    </lineage>
</organism>
<comment type="function">
    <text evidence="16">Catalyzes the transfer of galactose onto proteins or lipids.</text>
</comment>
<dbReference type="Pfam" id="PF02709">
    <property type="entry name" value="Glyco_transf_7C"/>
    <property type="match status" value="1"/>
</dbReference>
<dbReference type="GO" id="GO:0000139">
    <property type="term" value="C:Golgi membrane"/>
    <property type="evidence" value="ECO:0007669"/>
    <property type="project" value="UniProtKB-SubCell"/>
</dbReference>
<evidence type="ECO:0000256" key="16">
    <source>
        <dbReference type="RuleBase" id="RU368121"/>
    </source>
</evidence>
<evidence type="ECO:0000256" key="4">
    <source>
        <dbReference type="ARBA" id="ARBA00005735"/>
    </source>
</evidence>
<gene>
    <name evidence="20" type="primary">LOC108732470</name>
</gene>
<dbReference type="GO" id="GO:0030166">
    <property type="term" value="P:proteoglycan biosynthetic process"/>
    <property type="evidence" value="ECO:0007669"/>
    <property type="project" value="TreeGrafter"/>
</dbReference>
<dbReference type="InterPro" id="IPR027791">
    <property type="entry name" value="Galactosyl_T_C"/>
</dbReference>
<evidence type="ECO:0000259" key="17">
    <source>
        <dbReference type="Pfam" id="PF02709"/>
    </source>
</evidence>
<evidence type="ECO:0000313" key="19">
    <source>
        <dbReference type="Proteomes" id="UP000192223"/>
    </source>
</evidence>
<evidence type="ECO:0000256" key="2">
    <source>
        <dbReference type="ARBA" id="ARBA00004323"/>
    </source>
</evidence>
<keyword evidence="7 16" id="KW-0812">Transmembrane</keyword>
<dbReference type="PRINTS" id="PR02050">
    <property type="entry name" value="B14GALTRFASE"/>
</dbReference>
<comment type="pathway">
    <text evidence="3 16">Protein modification; protein glycosylation.</text>
</comment>
<keyword evidence="5 16" id="KW-0328">Glycosyltransferase</keyword>
<dbReference type="InParanoid" id="A0A7F5R9J0"/>
<feature type="domain" description="Galactosyltransferase C-terminal" evidence="17">
    <location>
        <begin position="155"/>
        <end position="231"/>
    </location>
</feature>
<keyword evidence="12 16" id="KW-0472">Membrane</keyword>
<keyword evidence="19" id="KW-1185">Reference proteome</keyword>
<protein>
    <recommendedName>
        <fullName evidence="16">Beta-1,4-N-acetylgalactosaminyltransferase</fullName>
        <ecNumber evidence="16">2.4.1.-</ecNumber>
    </recommendedName>
    <alternativeName>
        <fullName evidence="16">Beta-4-GalNAcT</fullName>
    </alternativeName>
</protein>
<evidence type="ECO:0000313" key="20">
    <source>
        <dbReference type="RefSeq" id="XP_025832643.1"/>
    </source>
</evidence>
<evidence type="ECO:0000256" key="14">
    <source>
        <dbReference type="ARBA" id="ARBA00023211"/>
    </source>
</evidence>
<keyword evidence="14 16" id="KW-0464">Manganese</keyword>